<dbReference type="PANTHER" id="PTHR48090:SF3">
    <property type="entry name" value="UNDECAPRENYL-PHOSPHATE 4-DEOXY-4-FORMAMIDO-L-ARABINOSE TRANSFERASE"/>
    <property type="match status" value="1"/>
</dbReference>
<keyword evidence="2 9" id="KW-0328">Glycosyltransferase</keyword>
<protein>
    <submittedName>
        <fullName evidence="9">Dolichol-phosphate mannosyltransferase</fullName>
    </submittedName>
</protein>
<dbReference type="InterPro" id="IPR050256">
    <property type="entry name" value="Glycosyltransferase_2"/>
</dbReference>
<dbReference type="SUPFAM" id="SSF53448">
    <property type="entry name" value="Nucleotide-diphospho-sugar transferases"/>
    <property type="match status" value="1"/>
</dbReference>
<dbReference type="GO" id="GO:0005886">
    <property type="term" value="C:plasma membrane"/>
    <property type="evidence" value="ECO:0007669"/>
    <property type="project" value="TreeGrafter"/>
</dbReference>
<reference evidence="10" key="1">
    <citation type="submission" date="2010-08" db="EMBL/GenBank/DDBJ databases">
        <title>Genome sequence of Parvularcula bermudensis HTCC2503.</title>
        <authorList>
            <person name="Kang D.-M."/>
            <person name="Oh H.-M."/>
            <person name="Cho J.-C."/>
        </authorList>
    </citation>
    <scope>NUCLEOTIDE SEQUENCE [LARGE SCALE GENOMIC DNA]</scope>
    <source>
        <strain evidence="10">ATCC BAA-594 / HTCC2503 / KCTC 12087</strain>
    </source>
</reference>
<dbReference type="GO" id="GO:0099621">
    <property type="term" value="F:undecaprenyl-phosphate 4-deoxy-4-formamido-L-arabinose transferase activity"/>
    <property type="evidence" value="ECO:0007669"/>
    <property type="project" value="TreeGrafter"/>
</dbReference>
<evidence type="ECO:0000256" key="1">
    <source>
        <dbReference type="ARBA" id="ARBA00022475"/>
    </source>
</evidence>
<reference evidence="9 10" key="2">
    <citation type="journal article" date="2011" name="J. Bacteriol.">
        <title>Complete genome sequence of strain HTCC2503T of Parvularcula bermudensis, the type species of the order "Parvularculales" in the class Alphaproteobacteria.</title>
        <authorList>
            <person name="Oh H.M."/>
            <person name="Kang I."/>
            <person name="Vergin K.L."/>
            <person name="Kang D."/>
            <person name="Rhee K.H."/>
            <person name="Giovannoni S.J."/>
            <person name="Cho J.C."/>
        </authorList>
    </citation>
    <scope>NUCLEOTIDE SEQUENCE [LARGE SCALE GENOMIC DNA]</scope>
    <source>
        <strain evidence="10">ATCC BAA-594 / HTCC2503 / KCTC 12087</strain>
    </source>
</reference>
<evidence type="ECO:0000256" key="4">
    <source>
        <dbReference type="ARBA" id="ARBA00022692"/>
    </source>
</evidence>
<dbReference type="PANTHER" id="PTHR48090">
    <property type="entry name" value="UNDECAPRENYL-PHOSPHATE 4-DEOXY-4-FORMAMIDO-L-ARABINOSE TRANSFERASE-RELATED"/>
    <property type="match status" value="1"/>
</dbReference>
<dbReference type="CDD" id="cd04179">
    <property type="entry name" value="DPM_DPG-synthase_like"/>
    <property type="match status" value="1"/>
</dbReference>
<dbReference type="GO" id="GO:0009103">
    <property type="term" value="P:lipopolysaccharide biosynthetic process"/>
    <property type="evidence" value="ECO:0007669"/>
    <property type="project" value="UniProtKB-KW"/>
</dbReference>
<keyword evidence="4" id="KW-0812">Transmembrane</keyword>
<keyword evidence="6" id="KW-1133">Transmembrane helix</keyword>
<evidence type="ECO:0000256" key="7">
    <source>
        <dbReference type="ARBA" id="ARBA00023136"/>
    </source>
</evidence>
<feature type="domain" description="Glycosyltransferase 2-like" evidence="8">
    <location>
        <begin position="8"/>
        <end position="170"/>
    </location>
</feature>
<dbReference type="HOGENOM" id="CLU_033536_11_0_5"/>
<evidence type="ECO:0000259" key="8">
    <source>
        <dbReference type="Pfam" id="PF00535"/>
    </source>
</evidence>
<proteinExistence type="predicted"/>
<gene>
    <name evidence="9" type="ordered locus">PB2503_04667</name>
</gene>
<keyword evidence="10" id="KW-1185">Reference proteome</keyword>
<dbReference type="RefSeq" id="WP_013299982.1">
    <property type="nucleotide sequence ID" value="NC_014414.1"/>
</dbReference>
<dbReference type="eggNOG" id="COG0463">
    <property type="taxonomic scope" value="Bacteria"/>
</dbReference>
<dbReference type="KEGG" id="pbr:PB2503_04667"/>
<dbReference type="EMBL" id="CP002156">
    <property type="protein sequence ID" value="ADM09008.1"/>
    <property type="molecule type" value="Genomic_DNA"/>
</dbReference>
<accession>E0TF90</accession>
<dbReference type="InterPro" id="IPR001173">
    <property type="entry name" value="Glyco_trans_2-like"/>
</dbReference>
<evidence type="ECO:0000256" key="5">
    <source>
        <dbReference type="ARBA" id="ARBA00022985"/>
    </source>
</evidence>
<evidence type="ECO:0000256" key="2">
    <source>
        <dbReference type="ARBA" id="ARBA00022676"/>
    </source>
</evidence>
<organism evidence="9 10">
    <name type="scientific">Parvularcula bermudensis (strain ATCC BAA-594 / HTCC2503 / KCTC 12087)</name>
    <dbReference type="NCBI Taxonomy" id="314260"/>
    <lineage>
        <taxon>Bacteria</taxon>
        <taxon>Pseudomonadati</taxon>
        <taxon>Pseudomonadota</taxon>
        <taxon>Alphaproteobacteria</taxon>
        <taxon>Parvularculales</taxon>
        <taxon>Parvularculaceae</taxon>
        <taxon>Parvularcula</taxon>
    </lineage>
</organism>
<dbReference type="AlphaFoldDB" id="E0TF90"/>
<keyword evidence="1" id="KW-1003">Cell membrane</keyword>
<name>E0TF90_PARBH</name>
<dbReference type="InterPro" id="IPR029044">
    <property type="entry name" value="Nucleotide-diphossugar_trans"/>
</dbReference>
<dbReference type="Pfam" id="PF00535">
    <property type="entry name" value="Glycos_transf_2"/>
    <property type="match status" value="1"/>
</dbReference>
<evidence type="ECO:0000313" key="10">
    <source>
        <dbReference type="Proteomes" id="UP000001302"/>
    </source>
</evidence>
<evidence type="ECO:0000313" key="9">
    <source>
        <dbReference type="EMBL" id="ADM09008.1"/>
    </source>
</evidence>
<dbReference type="STRING" id="314260.PB2503_04667"/>
<dbReference type="Gene3D" id="3.90.550.10">
    <property type="entry name" value="Spore Coat Polysaccharide Biosynthesis Protein SpsA, Chain A"/>
    <property type="match status" value="1"/>
</dbReference>
<dbReference type="Proteomes" id="UP000001302">
    <property type="component" value="Chromosome"/>
</dbReference>
<dbReference type="CAZy" id="GT2">
    <property type="family name" value="Glycosyltransferase Family 2"/>
</dbReference>
<keyword evidence="3 9" id="KW-0808">Transferase</keyword>
<keyword evidence="7" id="KW-0472">Membrane</keyword>
<evidence type="ECO:0000256" key="3">
    <source>
        <dbReference type="ARBA" id="ARBA00022679"/>
    </source>
</evidence>
<dbReference type="OrthoDB" id="9807795at2"/>
<sequence length="258" mass="28372">MVKQPPFSILIPVFNERENIGPVIEEVLDVAPSQVPLDLIVIDDGSTDGTQAVLDTLAARHEALRVIHHARRSGKSAALRTGALAARGLWIGTMDGDGQDDPKDLLRMAAEIDLGTIGPIGLVGGVRQQRTDGDDRKYASKFANGLRRRLLKDDCPDTACGLKVIPRDLFLAFPFFDALHRYLPAFTRHYEKQAVYVPVTNRPRQHGESKYTNLGRAAAGIGDLMGVLWLMRRTHFPSVAQLQRPDQPAPPTAVSEKI</sequence>
<evidence type="ECO:0000256" key="6">
    <source>
        <dbReference type="ARBA" id="ARBA00022989"/>
    </source>
</evidence>
<keyword evidence="5" id="KW-0448">Lipopolysaccharide biosynthesis</keyword>